<evidence type="ECO:0000313" key="1">
    <source>
        <dbReference type="EMBL" id="QKG72591.1"/>
    </source>
</evidence>
<gene>
    <name evidence="1" type="ORF">HQR01_00005</name>
</gene>
<dbReference type="RefSeq" id="WP_173215997.1">
    <property type="nucleotide sequence ID" value="NZ_CP053921.1"/>
</dbReference>
<evidence type="ECO:0008006" key="3">
    <source>
        <dbReference type="Google" id="ProtNLM"/>
    </source>
</evidence>
<dbReference type="PROSITE" id="PS00018">
    <property type="entry name" value="EF_HAND_1"/>
    <property type="match status" value="1"/>
</dbReference>
<proteinExistence type="predicted"/>
<accession>A0A7D3XTQ0</accession>
<keyword evidence="2" id="KW-1185">Reference proteome</keyword>
<dbReference type="Proteomes" id="UP000504693">
    <property type="component" value="Chromosome"/>
</dbReference>
<sequence length="439" mass="46984">MATGQSSYWKDLDGDGEIDAGEIIYYDLTTETGDRAEINGALFFATAPTTSSGTGLINAFVRVQDGGNDDSPGYEDGYNTSFRPLSYEENTSPTFTKSLLLSDIPEVTIDGVVYYEFRLDINQLNSSNLLSLDELQIFKSATSAGLAQGEIDGAWFTSNASLVYDMDGAGDASVLLDYSLQAGSGKSDMFFYVPKSNFGGADESTTYVTLYSAFGEADVLDSSDQLAAIDDPANSKLMDDGSDAGDTPTAIYGTYTANDGFEEWSVSKVVDGPYIGGYKFNDANGNGAWDLGEVALGGWQFDYTITWETKQGNVTTLHTETGTVKTSDGTIDVTGDGVVDPLGFYAIFVPPSTDNNETYTITINEVPQSGWINTYDGDATPDYTTTFMFQSKDLTTTGSPNISGALGMTEQMNFGNFDLFDISGTKYLDANGDGSTGSR</sequence>
<dbReference type="AlphaFoldDB" id="A0A7D3XTQ0"/>
<reference evidence="1 2" key="1">
    <citation type="submission" date="2020-05" db="EMBL/GenBank/DDBJ databases">
        <title>Erythrobacter mangrovi sp. nov., isolated from rhizosphere soil of mangrove plant (Kandelia candel).</title>
        <authorList>
            <person name="Ye Y.H."/>
        </authorList>
    </citation>
    <scope>NUCLEOTIDE SEQUENCE [LARGE SCALE GENOMIC DNA]</scope>
    <source>
        <strain evidence="1 2">EB310</strain>
    </source>
</reference>
<name>A0A7D3XTQ0_9SPHN</name>
<protein>
    <recommendedName>
        <fullName evidence="3">SD-repeat containing protein B domain-containing protein</fullName>
    </recommendedName>
</protein>
<dbReference type="EMBL" id="CP053921">
    <property type="protein sequence ID" value="QKG72591.1"/>
    <property type="molecule type" value="Genomic_DNA"/>
</dbReference>
<organism evidence="1 2">
    <name type="scientific">Erythrobacter mangrovi</name>
    <dbReference type="NCBI Taxonomy" id="2739433"/>
    <lineage>
        <taxon>Bacteria</taxon>
        <taxon>Pseudomonadati</taxon>
        <taxon>Pseudomonadota</taxon>
        <taxon>Alphaproteobacteria</taxon>
        <taxon>Sphingomonadales</taxon>
        <taxon>Erythrobacteraceae</taxon>
        <taxon>Erythrobacter/Porphyrobacter group</taxon>
        <taxon>Erythrobacter</taxon>
    </lineage>
</organism>
<dbReference type="InterPro" id="IPR018247">
    <property type="entry name" value="EF_Hand_1_Ca_BS"/>
</dbReference>
<evidence type="ECO:0000313" key="2">
    <source>
        <dbReference type="Proteomes" id="UP000504693"/>
    </source>
</evidence>
<dbReference type="KEGG" id="emv:HQR01_00005"/>